<organism evidence="2 5">
    <name type="scientific">Plasmodium ovale curtisi</name>
    <dbReference type="NCBI Taxonomy" id="864141"/>
    <lineage>
        <taxon>Eukaryota</taxon>
        <taxon>Sar</taxon>
        <taxon>Alveolata</taxon>
        <taxon>Apicomplexa</taxon>
        <taxon>Aconoidasida</taxon>
        <taxon>Haemosporida</taxon>
        <taxon>Plasmodiidae</taxon>
        <taxon>Plasmodium</taxon>
        <taxon>Plasmodium (Plasmodium)</taxon>
    </lineage>
</organism>
<feature type="region of interest" description="Disordered" evidence="1">
    <location>
        <begin position="116"/>
        <end position="137"/>
    </location>
</feature>
<sequence>MHPILNILSPYKYYQQFDDENSLDKYNLKTINYKCNHEKHYTSSHLFQRSKKTFDDFKIYVNIKSTINSDKNEKHEEFFNYITENQYLYSITEKECSCENQTKFCIEFHHTKITRETEEETEPESVDLSYSAPSDENTTNSTSAVIVLTFTTFKYWLLSRTDKIKSILKSLTGESELLPLHTSETEIINSKTIPYHKQYQYTPNY</sequence>
<evidence type="ECO:0008006" key="6">
    <source>
        <dbReference type="Google" id="ProtNLM"/>
    </source>
</evidence>
<accession>A0A1A8VML3</accession>
<proteinExistence type="predicted"/>
<dbReference type="Proteomes" id="UP000078560">
    <property type="component" value="Unassembled WGS sequence"/>
</dbReference>
<dbReference type="AlphaFoldDB" id="A0A1A8VML3"/>
<name>A0A1A8VML3_PLAOA</name>
<reference evidence="2" key="1">
    <citation type="submission" date="2016-05" db="EMBL/GenBank/DDBJ databases">
        <authorList>
            <person name="Lavstsen T."/>
            <person name="Jespersen J.S."/>
        </authorList>
    </citation>
    <scope>NUCLEOTIDE SEQUENCE [LARGE SCALE GENOMIC DNA]</scope>
</reference>
<evidence type="ECO:0000313" key="2">
    <source>
        <dbReference type="EMBL" id="SBS79983.1"/>
    </source>
</evidence>
<dbReference type="EMBL" id="FLQU01000023">
    <property type="protein sequence ID" value="SBS79983.1"/>
    <property type="molecule type" value="Genomic_DNA"/>
</dbReference>
<protein>
    <recommendedName>
        <fullName evidence="6">PIR Superfamily Protein</fullName>
    </recommendedName>
</protein>
<dbReference type="Proteomes" id="UP000078546">
    <property type="component" value="Unassembled WGS sequence"/>
</dbReference>
<gene>
    <name evidence="3" type="ORF">POVCU1_056350</name>
    <name evidence="2" type="ORF">POVCU2_0001730</name>
</gene>
<evidence type="ECO:0000313" key="3">
    <source>
        <dbReference type="EMBL" id="SBS99951.1"/>
    </source>
</evidence>
<evidence type="ECO:0000256" key="1">
    <source>
        <dbReference type="SAM" id="MobiDB-lite"/>
    </source>
</evidence>
<dbReference type="EMBL" id="FLQV01001618">
    <property type="protein sequence ID" value="SBS99951.1"/>
    <property type="molecule type" value="Genomic_DNA"/>
</dbReference>
<evidence type="ECO:0000313" key="4">
    <source>
        <dbReference type="Proteomes" id="UP000078546"/>
    </source>
</evidence>
<reference evidence="4 5" key="2">
    <citation type="submission" date="2016-05" db="EMBL/GenBank/DDBJ databases">
        <authorList>
            <person name="Naeem Raeece"/>
        </authorList>
    </citation>
    <scope>NUCLEOTIDE SEQUENCE [LARGE SCALE GENOMIC DNA]</scope>
</reference>
<evidence type="ECO:0000313" key="5">
    <source>
        <dbReference type="Proteomes" id="UP000078560"/>
    </source>
</evidence>